<protein>
    <submittedName>
        <fullName evidence="2">Uncharacterized protein</fullName>
    </submittedName>
</protein>
<keyword evidence="3" id="KW-1185">Reference proteome</keyword>
<accession>A0ABN5PUN1</accession>
<gene>
    <name evidence="2" type="ORF">D5R93_05245</name>
</gene>
<reference evidence="2 3" key="1">
    <citation type="submission" date="2018-09" db="EMBL/GenBank/DDBJ databases">
        <authorList>
            <person name="Li J."/>
        </authorList>
    </citation>
    <scope>NUCLEOTIDE SEQUENCE [LARGE SCALE GENOMIC DNA]</scope>
    <source>
        <strain evidence="2 3">2129</strain>
    </source>
</reference>
<evidence type="ECO:0000256" key="1">
    <source>
        <dbReference type="SAM" id="MobiDB-lite"/>
    </source>
</evidence>
<proteinExistence type="predicted"/>
<sequence>MDAEFAALTQGLAASEPVGSKALAEESDPDQGDDGHEEARPAGRGQPDRADDLWDQPDQAGGSQAPRAVKVAVVVTPVASAQALAALCAVSDLECIVVPSTSGALAVRQLVSAHEEWDISELVGGADTEPAEAAELAASLSRVSRAGVVLMTADLATDVGIESGLSGTVTARRYVEAEAGEEASAGLLLASMDQVVEDVLLGVTPPQDVPGAVRSTEVRPSRAMRWLGRGLRRPPRS</sequence>
<evidence type="ECO:0000313" key="3">
    <source>
        <dbReference type="Proteomes" id="UP000273001"/>
    </source>
</evidence>
<dbReference type="EMBL" id="CP032514">
    <property type="protein sequence ID" value="AYD90816.1"/>
    <property type="molecule type" value="Genomic_DNA"/>
</dbReference>
<feature type="region of interest" description="Disordered" evidence="1">
    <location>
        <begin position="1"/>
        <end position="66"/>
    </location>
</feature>
<evidence type="ECO:0000313" key="2">
    <source>
        <dbReference type="EMBL" id="AYD90816.1"/>
    </source>
</evidence>
<feature type="compositionally biased region" description="Basic and acidic residues" evidence="1">
    <location>
        <begin position="33"/>
        <end position="52"/>
    </location>
</feature>
<dbReference type="Proteomes" id="UP000273001">
    <property type="component" value="Chromosome"/>
</dbReference>
<name>A0ABN5PUN1_9ACTO</name>
<organism evidence="2 3">
    <name type="scientific">Actinomyces lilanjuaniae</name>
    <dbReference type="NCBI Taxonomy" id="2321394"/>
    <lineage>
        <taxon>Bacteria</taxon>
        <taxon>Bacillati</taxon>
        <taxon>Actinomycetota</taxon>
        <taxon>Actinomycetes</taxon>
        <taxon>Actinomycetales</taxon>
        <taxon>Actinomycetaceae</taxon>
        <taxon>Actinomyces</taxon>
    </lineage>
</organism>